<protein>
    <submittedName>
        <fullName evidence="1">Uncharacterized protein</fullName>
    </submittedName>
</protein>
<accession>A0ABQ3ZNM6</accession>
<proteinExistence type="predicted"/>
<comment type="caution">
    <text evidence="1">The sequence shown here is derived from an EMBL/GenBank/DDBJ whole genome shotgun (WGS) entry which is preliminary data.</text>
</comment>
<evidence type="ECO:0000313" key="1">
    <source>
        <dbReference type="EMBL" id="GIE20099.1"/>
    </source>
</evidence>
<reference evidence="1 2" key="1">
    <citation type="submission" date="2021-01" db="EMBL/GenBank/DDBJ databases">
        <title>Whole genome shotgun sequence of Actinoplanes humidus NBRC 14915.</title>
        <authorList>
            <person name="Komaki H."/>
            <person name="Tamura T."/>
        </authorList>
    </citation>
    <scope>NUCLEOTIDE SEQUENCE [LARGE SCALE GENOMIC DNA]</scope>
    <source>
        <strain evidence="1 2">NBRC 14915</strain>
    </source>
</reference>
<sequence>MRVVGCPNIWVVGLREACVAPGWAARWAYTAAWWVRWLTHFRGGGEDGPYTGAMGEVAYLRGAVRGDDPLARAVGWACSAVGWACLGGGVGGLRTRAVGWGWLVGASGGGVGDQVGEDFA</sequence>
<dbReference type="EMBL" id="BOMN01000038">
    <property type="protein sequence ID" value="GIE20099.1"/>
    <property type="molecule type" value="Genomic_DNA"/>
</dbReference>
<organism evidence="1 2">
    <name type="scientific">Winogradskya humida</name>
    <dbReference type="NCBI Taxonomy" id="113566"/>
    <lineage>
        <taxon>Bacteria</taxon>
        <taxon>Bacillati</taxon>
        <taxon>Actinomycetota</taxon>
        <taxon>Actinomycetes</taxon>
        <taxon>Micromonosporales</taxon>
        <taxon>Micromonosporaceae</taxon>
        <taxon>Winogradskya</taxon>
    </lineage>
</organism>
<evidence type="ECO:0000313" key="2">
    <source>
        <dbReference type="Proteomes" id="UP000603200"/>
    </source>
</evidence>
<dbReference type="Proteomes" id="UP000603200">
    <property type="component" value="Unassembled WGS sequence"/>
</dbReference>
<name>A0ABQ3ZNM6_9ACTN</name>
<keyword evidence="2" id="KW-1185">Reference proteome</keyword>
<gene>
    <name evidence="1" type="ORF">Ahu01nite_032010</name>
</gene>